<dbReference type="EMBL" id="FRAH01000036">
    <property type="protein sequence ID" value="SHK63571.1"/>
    <property type="molecule type" value="Genomic_DNA"/>
</dbReference>
<dbReference type="InterPro" id="IPR005053">
    <property type="entry name" value="MobA_MobL"/>
</dbReference>
<evidence type="ECO:0000256" key="3">
    <source>
        <dbReference type="SAM" id="Coils"/>
    </source>
</evidence>
<dbReference type="Proteomes" id="UP000183975">
    <property type="component" value="Unassembled WGS sequence"/>
</dbReference>
<feature type="compositionally biased region" description="Basic and acidic residues" evidence="4">
    <location>
        <begin position="437"/>
        <end position="450"/>
    </location>
</feature>
<keyword evidence="3" id="KW-0175">Coiled coil</keyword>
<evidence type="ECO:0000313" key="6">
    <source>
        <dbReference type="EMBL" id="SHK63571.1"/>
    </source>
</evidence>
<reference evidence="6 7" key="1">
    <citation type="submission" date="2016-11" db="EMBL/GenBank/DDBJ databases">
        <authorList>
            <person name="Jaros S."/>
            <person name="Januszkiewicz K."/>
            <person name="Wedrychowicz H."/>
        </authorList>
    </citation>
    <scope>NUCLEOTIDE SEQUENCE [LARGE SCALE GENOMIC DNA]</scope>
    <source>
        <strain evidence="6 7">DSM 14214</strain>
    </source>
</reference>
<feature type="coiled-coil region" evidence="3">
    <location>
        <begin position="327"/>
        <end position="428"/>
    </location>
</feature>
<accession>A0A1M6U357</accession>
<comment type="similarity">
    <text evidence="1">Belongs to the MobA/MobL family.</text>
</comment>
<evidence type="ECO:0000256" key="1">
    <source>
        <dbReference type="ARBA" id="ARBA00010873"/>
    </source>
</evidence>
<gene>
    <name evidence="6" type="ORF">SAMN02745138_02072</name>
</gene>
<dbReference type="OrthoDB" id="1651392at2"/>
<protein>
    <submittedName>
        <fullName evidence="6">MobA/MobL family protein</fullName>
    </submittedName>
</protein>
<organism evidence="6 7">
    <name type="scientific">Anaerotignum lactatifermentans DSM 14214</name>
    <dbReference type="NCBI Taxonomy" id="1121323"/>
    <lineage>
        <taxon>Bacteria</taxon>
        <taxon>Bacillati</taxon>
        <taxon>Bacillota</taxon>
        <taxon>Clostridia</taxon>
        <taxon>Lachnospirales</taxon>
        <taxon>Anaerotignaceae</taxon>
        <taxon>Anaerotignum</taxon>
    </lineage>
</organism>
<evidence type="ECO:0000313" key="7">
    <source>
        <dbReference type="Proteomes" id="UP000183975"/>
    </source>
</evidence>
<dbReference type="RefSeq" id="WP_072851503.1">
    <property type="nucleotide sequence ID" value="NZ_FRAH01000036.1"/>
</dbReference>
<dbReference type="Gene3D" id="3.30.930.30">
    <property type="match status" value="1"/>
</dbReference>
<dbReference type="AlphaFoldDB" id="A0A1M6U357"/>
<feature type="domain" description="MobA/MobL protein" evidence="5">
    <location>
        <begin position="65"/>
        <end position="215"/>
    </location>
</feature>
<keyword evidence="2" id="KW-0184">Conjugation</keyword>
<keyword evidence="7" id="KW-1185">Reference proteome</keyword>
<name>A0A1M6U357_9FIRM</name>
<dbReference type="Pfam" id="PF03389">
    <property type="entry name" value="MobA_MobL"/>
    <property type="match status" value="1"/>
</dbReference>
<evidence type="ECO:0000259" key="5">
    <source>
        <dbReference type="Pfam" id="PF03389"/>
    </source>
</evidence>
<proteinExistence type="inferred from homology"/>
<sequence>MPRHSFIQMSKLSNVKGRISYITSHARQENLYATHRTADSTFWSNLARESQQEFQRSGTEGKCIEARELIIALPEIYTQYEPQQVLTDFTEEFRRRYSVECVSALHHNKRKTNYHIHLIFSERKLLPEPDVKIASRSVFFDETGKRVRTKKEITGEDGQIRKGCTVIKKGEVYESHLFTTKDTRFKGEPFLREIKEVYTELINRHISDPEQHLKVFDKNSVYLPTKKIGKNNPKEDEIKADNAARQEWNRTADMALLSGISEAKILEVKRTEIHEKTSQSIKSKGWLPGLFRSIINKAKDFLQNLIREHAMPPKPVLEIDMAEFRTMQKLMIKAQDKAKEIRHLQDMVLPKLKQQLADTKGIFKGKERKALTEQIQRTEKEIAEKLDKLPDVLKEDGYPDVQAFMATYRKAEAVVEQYNRDLAAWERQVREKRKPAKKEQAKPPERESVLKRLRQLQAEGKQRNQPRQRKKSFDRDSR</sequence>
<evidence type="ECO:0000256" key="2">
    <source>
        <dbReference type="ARBA" id="ARBA00022971"/>
    </source>
</evidence>
<feature type="region of interest" description="Disordered" evidence="4">
    <location>
        <begin position="428"/>
        <end position="478"/>
    </location>
</feature>
<evidence type="ECO:0000256" key="4">
    <source>
        <dbReference type="SAM" id="MobiDB-lite"/>
    </source>
</evidence>